<evidence type="ECO:0000256" key="1">
    <source>
        <dbReference type="SAM" id="SignalP"/>
    </source>
</evidence>
<accession>A0ABS7TND3</accession>
<keyword evidence="3" id="KW-1185">Reference proteome</keyword>
<keyword evidence="1" id="KW-0732">Signal</keyword>
<proteinExistence type="predicted"/>
<dbReference type="Gene3D" id="2.120.10.10">
    <property type="match status" value="1"/>
</dbReference>
<evidence type="ECO:0000313" key="3">
    <source>
        <dbReference type="Proteomes" id="UP001139031"/>
    </source>
</evidence>
<evidence type="ECO:0008006" key="4">
    <source>
        <dbReference type="Google" id="ProtNLM"/>
    </source>
</evidence>
<dbReference type="RefSeq" id="WP_224191484.1">
    <property type="nucleotide sequence ID" value="NZ_JAIRAU010000008.1"/>
</dbReference>
<dbReference type="SUPFAM" id="SSF110296">
    <property type="entry name" value="Oligoxyloglucan reducing end-specific cellobiohydrolase"/>
    <property type="match status" value="1"/>
</dbReference>
<evidence type="ECO:0000313" key="2">
    <source>
        <dbReference type="EMBL" id="MBZ5709715.1"/>
    </source>
</evidence>
<feature type="chain" id="PRO_5046072670" description="Exo-alpha-sialidase" evidence="1">
    <location>
        <begin position="22"/>
        <end position="252"/>
    </location>
</feature>
<dbReference type="EMBL" id="JAIRAU010000008">
    <property type="protein sequence ID" value="MBZ5709715.1"/>
    <property type="molecule type" value="Genomic_DNA"/>
</dbReference>
<organism evidence="2 3">
    <name type="scientific">Nannocystis pusilla</name>
    <dbReference type="NCBI Taxonomy" id="889268"/>
    <lineage>
        <taxon>Bacteria</taxon>
        <taxon>Pseudomonadati</taxon>
        <taxon>Myxococcota</taxon>
        <taxon>Polyangia</taxon>
        <taxon>Nannocystales</taxon>
        <taxon>Nannocystaceae</taxon>
        <taxon>Nannocystis</taxon>
    </lineage>
</organism>
<name>A0ABS7TND3_9BACT</name>
<reference evidence="2" key="1">
    <citation type="submission" date="2021-08" db="EMBL/GenBank/DDBJ databases">
        <authorList>
            <person name="Stevens D.C."/>
        </authorList>
    </citation>
    <scope>NUCLEOTIDE SEQUENCE</scope>
    <source>
        <strain evidence="2">DSM 53165</strain>
    </source>
</reference>
<comment type="caution">
    <text evidence="2">The sequence shown here is derived from an EMBL/GenBank/DDBJ whole genome shotgun (WGS) entry which is preliminary data.</text>
</comment>
<dbReference type="Proteomes" id="UP001139031">
    <property type="component" value="Unassembled WGS sequence"/>
</dbReference>
<feature type="signal peptide" evidence="1">
    <location>
        <begin position="1"/>
        <end position="21"/>
    </location>
</feature>
<sequence>MRACLLTLVLAACTGQPPVDAGPRPQPTPPPPVVEPWFVAADVALASRPASVEELQPWIAVDSLQPTDTLPGVVFASYGPSLPTATRPAIVWFDPASEARPNLIDLERVDELAQARWIVVETSHDRRRIWLVADSAVEGPSWALAIVTSEDGGRSWRLRGHVRKPYYMAGVEGLQMDAAGRGALVVRWDDDPAAPISGTAPGRYTYRTSDFGATWSSPEFAPDDLARRFAFDGDDVPPGTTVPAWIARRRGR</sequence>
<protein>
    <recommendedName>
        <fullName evidence="4">Exo-alpha-sialidase</fullName>
    </recommendedName>
</protein>
<gene>
    <name evidence="2" type="ORF">K7C98_10615</name>
</gene>